<feature type="domain" description="Metallo-beta-lactamase" evidence="8">
    <location>
        <begin position="18"/>
        <end position="193"/>
    </location>
</feature>
<dbReference type="SUPFAM" id="SSF56281">
    <property type="entry name" value="Metallo-hydrolase/oxidoreductase"/>
    <property type="match status" value="1"/>
</dbReference>
<evidence type="ECO:0000256" key="1">
    <source>
        <dbReference type="ARBA" id="ARBA00001947"/>
    </source>
</evidence>
<dbReference type="GO" id="GO:0042781">
    <property type="term" value="F:3'-tRNA processing endoribonuclease activity"/>
    <property type="evidence" value="ECO:0007669"/>
    <property type="project" value="InterPro"/>
</dbReference>
<evidence type="ECO:0000256" key="3">
    <source>
        <dbReference type="ARBA" id="ARBA00022722"/>
    </source>
</evidence>
<dbReference type="InterPro" id="IPR001279">
    <property type="entry name" value="Metallo-B-lactamas"/>
</dbReference>
<keyword evidence="5" id="KW-0255">Endonuclease</keyword>
<protein>
    <submittedName>
        <fullName evidence="9">MBL fold metallo-hydrolase</fullName>
    </submittedName>
</protein>
<keyword evidence="10" id="KW-1185">Reference proteome</keyword>
<gene>
    <name evidence="9" type="ORF">GH975_03865</name>
</gene>
<dbReference type="Pfam" id="PF23023">
    <property type="entry name" value="Anti-Pycsar_Apyc1"/>
    <property type="match status" value="1"/>
</dbReference>
<evidence type="ECO:0000256" key="7">
    <source>
        <dbReference type="ARBA" id="ARBA00022833"/>
    </source>
</evidence>
<proteinExistence type="predicted"/>
<dbReference type="GO" id="GO:0046872">
    <property type="term" value="F:metal ion binding"/>
    <property type="evidence" value="ECO:0007669"/>
    <property type="project" value="UniProtKB-KW"/>
</dbReference>
<dbReference type="InterPro" id="IPR036866">
    <property type="entry name" value="RibonucZ/Hydroxyglut_hydro"/>
</dbReference>
<dbReference type="Gene3D" id="3.60.15.10">
    <property type="entry name" value="Ribonuclease Z/Hydroxyacylglutathione hydrolase-like"/>
    <property type="match status" value="1"/>
</dbReference>
<evidence type="ECO:0000259" key="8">
    <source>
        <dbReference type="SMART" id="SM00849"/>
    </source>
</evidence>
<evidence type="ECO:0000313" key="9">
    <source>
        <dbReference type="EMBL" id="QGG79752.1"/>
    </source>
</evidence>
<sequence>MPELTLLGVGSADSIRHFNTNALITTGDGRMLIDAGHTIGRALDRVGLSCRDIDAVFVTHCHADHIYGLERIGSERLFAGLPRPRLIAHRSLETELWDQSLKGSMGRIGEGECSLATYFDVDWLDDDAVFSVGAVDFQLFAADHTPGKACFGVMINGHLMYSGDTRPLPAVVQRYQPAMILHDFTMHEANPVHATLSQLLAAYPVSVRQRMKLMSYEDDVASVRDAVNASFMGLAEQGETVAL</sequence>
<reference evidence="9 10" key="1">
    <citation type="submission" date="2019-11" db="EMBL/GenBank/DDBJ databases">
        <authorList>
            <person name="Khan S.A."/>
            <person name="Jeon C.O."/>
            <person name="Chun B.H."/>
        </authorList>
    </citation>
    <scope>NUCLEOTIDE SEQUENCE [LARGE SCALE GENOMIC DNA]</scope>
    <source>
        <strain evidence="9 10">IMCC 1097</strain>
    </source>
</reference>
<keyword evidence="6 9" id="KW-0378">Hydrolase</keyword>
<keyword evidence="3" id="KW-0540">Nuclease</keyword>
<dbReference type="PANTHER" id="PTHR12553:SF49">
    <property type="entry name" value="ZINC PHOSPHODIESTERASE ELAC PROTEIN 2"/>
    <property type="match status" value="1"/>
</dbReference>
<dbReference type="EMBL" id="CP045871">
    <property type="protein sequence ID" value="QGG79752.1"/>
    <property type="molecule type" value="Genomic_DNA"/>
</dbReference>
<dbReference type="AlphaFoldDB" id="A0A5Q2QBV3"/>
<name>A0A5Q2QBV3_9GAMM</name>
<evidence type="ECO:0000313" key="10">
    <source>
        <dbReference type="Proteomes" id="UP000388235"/>
    </source>
</evidence>
<evidence type="ECO:0000256" key="6">
    <source>
        <dbReference type="ARBA" id="ARBA00022801"/>
    </source>
</evidence>
<accession>A0A5Q2QBV3</accession>
<dbReference type="SMART" id="SM00849">
    <property type="entry name" value="Lactamase_B"/>
    <property type="match status" value="1"/>
</dbReference>
<evidence type="ECO:0000256" key="2">
    <source>
        <dbReference type="ARBA" id="ARBA00022694"/>
    </source>
</evidence>
<dbReference type="OrthoDB" id="9803916at2"/>
<keyword evidence="7" id="KW-0862">Zinc</keyword>
<dbReference type="InterPro" id="IPR047151">
    <property type="entry name" value="RNZ2-like"/>
</dbReference>
<dbReference type="KEGG" id="llp:GH975_03865"/>
<comment type="cofactor">
    <cofactor evidence="1">
        <name>Zn(2+)</name>
        <dbReference type="ChEBI" id="CHEBI:29105"/>
    </cofactor>
</comment>
<organism evidence="9 10">
    <name type="scientific">Litorivicinus lipolyticus</name>
    <dbReference type="NCBI Taxonomy" id="418701"/>
    <lineage>
        <taxon>Bacteria</taxon>
        <taxon>Pseudomonadati</taxon>
        <taxon>Pseudomonadota</taxon>
        <taxon>Gammaproteobacteria</taxon>
        <taxon>Oceanospirillales</taxon>
        <taxon>Litorivicinaceae</taxon>
        <taxon>Litorivicinus</taxon>
    </lineage>
</organism>
<dbReference type="PANTHER" id="PTHR12553">
    <property type="entry name" value="ZINC PHOSPHODIESTERASE ELAC PROTEIN 2"/>
    <property type="match status" value="1"/>
</dbReference>
<keyword evidence="4" id="KW-0479">Metal-binding</keyword>
<evidence type="ECO:0000256" key="4">
    <source>
        <dbReference type="ARBA" id="ARBA00022723"/>
    </source>
</evidence>
<dbReference type="RefSeq" id="WP_153713256.1">
    <property type="nucleotide sequence ID" value="NZ_CP045871.1"/>
</dbReference>
<keyword evidence="2" id="KW-0819">tRNA processing</keyword>
<dbReference type="Proteomes" id="UP000388235">
    <property type="component" value="Chromosome"/>
</dbReference>
<evidence type="ECO:0000256" key="5">
    <source>
        <dbReference type="ARBA" id="ARBA00022759"/>
    </source>
</evidence>